<evidence type="ECO:0000256" key="1">
    <source>
        <dbReference type="SAM" id="Phobius"/>
    </source>
</evidence>
<keyword evidence="1" id="KW-1133">Transmembrane helix</keyword>
<reference evidence="2 3" key="1">
    <citation type="journal article" date="2023" name="Microbiol. Spectr.">
        <title>Synergy between Genome Mining, Metabolomics, and Bioinformatics Uncovers Antibacterial Chlorinated Carbazole Alkaloids and Their Biosynthetic Gene Cluster from Streptomyces tubbatahanensis sp. nov., a Novel Actinomycete Isolated from Sulu Sea, Philippines.</title>
        <authorList>
            <person name="Tenebro C.P."/>
            <person name="Trono D.J.V.L."/>
            <person name="Balida L.A.P."/>
            <person name="Bayog L.K.A."/>
            <person name="Bruna J.R."/>
            <person name="Sabido E.M."/>
            <person name="Caspe D.P.C."/>
            <person name="de Los Santos E.L.C."/>
            <person name="Saludes J.P."/>
            <person name="Dalisay D.S."/>
        </authorList>
    </citation>
    <scope>NUCLEOTIDE SEQUENCE [LARGE SCALE GENOMIC DNA]</scope>
    <source>
        <strain evidence="2 3">DSD3025</strain>
    </source>
</reference>
<evidence type="ECO:0000313" key="3">
    <source>
        <dbReference type="Proteomes" id="UP001202244"/>
    </source>
</evidence>
<keyword evidence="3" id="KW-1185">Reference proteome</keyword>
<accession>A0ABY3XPE0</accession>
<feature type="transmembrane region" description="Helical" evidence="1">
    <location>
        <begin position="46"/>
        <end position="65"/>
    </location>
</feature>
<protein>
    <recommendedName>
        <fullName evidence="4">Integral membrane protein</fullName>
    </recommendedName>
</protein>
<gene>
    <name evidence="2" type="ORF">MMF93_07295</name>
</gene>
<proteinExistence type="predicted"/>
<name>A0ABY3XPE0_9ACTN</name>
<sequence>MDGEREAHDSGREARLRRARLSGAAATAALAVVAVLGFGIESGLPWWTIAAAALLTAGLAGWAGAQAGRRRGVMAEALEPEEKVIATWAVRPPYTEHTPPAAHEGPRYQLRATTRGLQMWERSVLLWRHPWPELRVVPDGPRMRVHHRGQEAATLLLEQPGAVQEICLAARRHGAV</sequence>
<keyword evidence="1" id="KW-0812">Transmembrane</keyword>
<evidence type="ECO:0008006" key="4">
    <source>
        <dbReference type="Google" id="ProtNLM"/>
    </source>
</evidence>
<evidence type="ECO:0000313" key="2">
    <source>
        <dbReference type="EMBL" id="UNS96327.1"/>
    </source>
</evidence>
<feature type="transmembrane region" description="Helical" evidence="1">
    <location>
        <begin position="21"/>
        <end position="40"/>
    </location>
</feature>
<dbReference type="EMBL" id="CP093846">
    <property type="protein sequence ID" value="UNS96327.1"/>
    <property type="molecule type" value="Genomic_DNA"/>
</dbReference>
<organism evidence="2 3">
    <name type="scientific">Streptomyces tubbatahanensis</name>
    <dbReference type="NCBI Taxonomy" id="2923272"/>
    <lineage>
        <taxon>Bacteria</taxon>
        <taxon>Bacillati</taxon>
        <taxon>Actinomycetota</taxon>
        <taxon>Actinomycetes</taxon>
        <taxon>Kitasatosporales</taxon>
        <taxon>Streptomycetaceae</taxon>
        <taxon>Streptomyces</taxon>
    </lineage>
</organism>
<dbReference type="RefSeq" id="WP_242750249.1">
    <property type="nucleotide sequence ID" value="NZ_CP093846.1"/>
</dbReference>
<dbReference type="Proteomes" id="UP001202244">
    <property type="component" value="Chromosome"/>
</dbReference>
<keyword evidence="1" id="KW-0472">Membrane</keyword>